<protein>
    <recommendedName>
        <fullName evidence="1">SnoaL-like domain-containing protein</fullName>
    </recommendedName>
</protein>
<name>A0A4Y4BCY1_MICMQ</name>
<evidence type="ECO:0000259" key="1">
    <source>
        <dbReference type="Pfam" id="PF12680"/>
    </source>
</evidence>
<accession>A0A4Y4BCY1</accession>
<dbReference type="RefSeq" id="WP_141388272.1">
    <property type="nucleotide sequence ID" value="NZ_BJNQ01000035.1"/>
</dbReference>
<organism evidence="2 3">
    <name type="scientific">Microbacterium maritypicum</name>
    <name type="common">Microbacterium liquefaciens</name>
    <dbReference type="NCBI Taxonomy" id="33918"/>
    <lineage>
        <taxon>Bacteria</taxon>
        <taxon>Bacillati</taxon>
        <taxon>Actinomycetota</taxon>
        <taxon>Actinomycetes</taxon>
        <taxon>Micrococcales</taxon>
        <taxon>Microbacteriaceae</taxon>
        <taxon>Microbacterium</taxon>
    </lineage>
</organism>
<dbReference type="Pfam" id="PF12680">
    <property type="entry name" value="SnoaL_2"/>
    <property type="match status" value="1"/>
</dbReference>
<evidence type="ECO:0000313" key="3">
    <source>
        <dbReference type="Proteomes" id="UP000317410"/>
    </source>
</evidence>
<dbReference type="EMBL" id="BJNQ01000035">
    <property type="protein sequence ID" value="GEC77040.1"/>
    <property type="molecule type" value="Genomic_DNA"/>
</dbReference>
<dbReference type="SUPFAM" id="SSF54427">
    <property type="entry name" value="NTF2-like"/>
    <property type="match status" value="1"/>
</dbReference>
<dbReference type="Proteomes" id="UP000317410">
    <property type="component" value="Unassembled WGS sequence"/>
</dbReference>
<proteinExistence type="predicted"/>
<comment type="caution">
    <text evidence="2">The sequence shown here is derived from an EMBL/GenBank/DDBJ whole genome shotgun (WGS) entry which is preliminary data.</text>
</comment>
<sequence length="133" mass="14864">MSTPEKSVLDRMFAAFGAQDAHAAAATVTDDSVWIHHGTQKLPSMRFEGKAAVTKFFEINFTTMSVEQFEVLSMVQEGAVVAVFGREKFTMSNAEGDFTQKWVQVYTFRDGLIARMEEYATSAPESDYNVITE</sequence>
<evidence type="ECO:0000313" key="2">
    <source>
        <dbReference type="EMBL" id="GEC77040.1"/>
    </source>
</evidence>
<gene>
    <name evidence="2" type="ORF">MLI01_31850</name>
</gene>
<dbReference type="AlphaFoldDB" id="A0A4Y4BCY1"/>
<dbReference type="InterPro" id="IPR037401">
    <property type="entry name" value="SnoaL-like"/>
</dbReference>
<feature type="domain" description="SnoaL-like" evidence="1">
    <location>
        <begin position="10"/>
        <end position="116"/>
    </location>
</feature>
<dbReference type="InterPro" id="IPR032710">
    <property type="entry name" value="NTF2-like_dom_sf"/>
</dbReference>
<reference evidence="2 3" key="1">
    <citation type="submission" date="2019-06" db="EMBL/GenBank/DDBJ databases">
        <title>Whole genome shotgun sequence of Microbacterium liquefaciens NBRC 15037.</title>
        <authorList>
            <person name="Hosoyama A."/>
            <person name="Uohara A."/>
            <person name="Ohji S."/>
            <person name="Ichikawa N."/>
        </authorList>
    </citation>
    <scope>NUCLEOTIDE SEQUENCE [LARGE SCALE GENOMIC DNA]</scope>
    <source>
        <strain evidence="2 3">NBRC 15037</strain>
    </source>
</reference>
<dbReference type="Gene3D" id="3.10.450.50">
    <property type="match status" value="1"/>
</dbReference>